<gene>
    <name evidence="1" type="ORF">M404DRAFT_1008021</name>
</gene>
<name>A0A0C3ICT3_PISTI</name>
<reference evidence="1 2" key="1">
    <citation type="submission" date="2014-04" db="EMBL/GenBank/DDBJ databases">
        <authorList>
            <consortium name="DOE Joint Genome Institute"/>
            <person name="Kuo A."/>
            <person name="Kohler A."/>
            <person name="Costa M.D."/>
            <person name="Nagy L.G."/>
            <person name="Floudas D."/>
            <person name="Copeland A."/>
            <person name="Barry K.W."/>
            <person name="Cichocki N."/>
            <person name="Veneault-Fourrey C."/>
            <person name="LaButti K."/>
            <person name="Lindquist E.A."/>
            <person name="Lipzen A."/>
            <person name="Lundell T."/>
            <person name="Morin E."/>
            <person name="Murat C."/>
            <person name="Sun H."/>
            <person name="Tunlid A."/>
            <person name="Henrissat B."/>
            <person name="Grigoriev I.V."/>
            <person name="Hibbett D.S."/>
            <person name="Martin F."/>
            <person name="Nordberg H.P."/>
            <person name="Cantor M.N."/>
            <person name="Hua S.X."/>
        </authorList>
    </citation>
    <scope>NUCLEOTIDE SEQUENCE [LARGE SCALE GENOMIC DNA]</scope>
    <source>
        <strain evidence="1 2">Marx 270</strain>
    </source>
</reference>
<sequence>MRPSVVRGRTSHTATADFDDDEQNNLSNVFTMISYTVSLYILNLPRIRRTCTKLWDAPC</sequence>
<dbReference type="EMBL" id="KN832084">
    <property type="protein sequence ID" value="KIN94832.1"/>
    <property type="molecule type" value="Genomic_DNA"/>
</dbReference>
<dbReference type="InParanoid" id="A0A0C3ICT3"/>
<protein>
    <submittedName>
        <fullName evidence="1">Uncharacterized protein</fullName>
    </submittedName>
</protein>
<dbReference type="AlphaFoldDB" id="A0A0C3ICT3"/>
<proteinExistence type="predicted"/>
<keyword evidence="2" id="KW-1185">Reference proteome</keyword>
<organism evidence="1 2">
    <name type="scientific">Pisolithus tinctorius Marx 270</name>
    <dbReference type="NCBI Taxonomy" id="870435"/>
    <lineage>
        <taxon>Eukaryota</taxon>
        <taxon>Fungi</taxon>
        <taxon>Dikarya</taxon>
        <taxon>Basidiomycota</taxon>
        <taxon>Agaricomycotina</taxon>
        <taxon>Agaricomycetes</taxon>
        <taxon>Agaricomycetidae</taxon>
        <taxon>Boletales</taxon>
        <taxon>Sclerodermatineae</taxon>
        <taxon>Pisolithaceae</taxon>
        <taxon>Pisolithus</taxon>
    </lineage>
</organism>
<evidence type="ECO:0000313" key="2">
    <source>
        <dbReference type="Proteomes" id="UP000054217"/>
    </source>
</evidence>
<evidence type="ECO:0000313" key="1">
    <source>
        <dbReference type="EMBL" id="KIN94832.1"/>
    </source>
</evidence>
<reference evidence="2" key="2">
    <citation type="submission" date="2015-01" db="EMBL/GenBank/DDBJ databases">
        <title>Evolutionary Origins and Diversification of the Mycorrhizal Mutualists.</title>
        <authorList>
            <consortium name="DOE Joint Genome Institute"/>
            <consortium name="Mycorrhizal Genomics Consortium"/>
            <person name="Kohler A."/>
            <person name="Kuo A."/>
            <person name="Nagy L.G."/>
            <person name="Floudas D."/>
            <person name="Copeland A."/>
            <person name="Barry K.W."/>
            <person name="Cichocki N."/>
            <person name="Veneault-Fourrey C."/>
            <person name="LaButti K."/>
            <person name="Lindquist E.A."/>
            <person name="Lipzen A."/>
            <person name="Lundell T."/>
            <person name="Morin E."/>
            <person name="Murat C."/>
            <person name="Riley R."/>
            <person name="Ohm R."/>
            <person name="Sun H."/>
            <person name="Tunlid A."/>
            <person name="Henrissat B."/>
            <person name="Grigoriev I.V."/>
            <person name="Hibbett D.S."/>
            <person name="Martin F."/>
        </authorList>
    </citation>
    <scope>NUCLEOTIDE SEQUENCE [LARGE SCALE GENOMIC DNA]</scope>
    <source>
        <strain evidence="2">Marx 270</strain>
    </source>
</reference>
<dbReference type="HOGENOM" id="CLU_2961800_0_0_1"/>
<accession>A0A0C3ICT3</accession>
<dbReference type="Proteomes" id="UP000054217">
    <property type="component" value="Unassembled WGS sequence"/>
</dbReference>